<accession>A0ABP1Q083</accession>
<feature type="non-terminal residue" evidence="1">
    <location>
        <position position="1"/>
    </location>
</feature>
<evidence type="ECO:0000313" key="1">
    <source>
        <dbReference type="EMBL" id="CAL8079832.1"/>
    </source>
</evidence>
<reference evidence="1 2" key="1">
    <citation type="submission" date="2024-08" db="EMBL/GenBank/DDBJ databases">
        <authorList>
            <person name="Cucini C."/>
            <person name="Frati F."/>
        </authorList>
    </citation>
    <scope>NUCLEOTIDE SEQUENCE [LARGE SCALE GENOMIC DNA]</scope>
</reference>
<proteinExistence type="predicted"/>
<name>A0ABP1Q083_9HEXA</name>
<dbReference type="EMBL" id="CAXLJM020000013">
    <property type="protein sequence ID" value="CAL8079832.1"/>
    <property type="molecule type" value="Genomic_DNA"/>
</dbReference>
<keyword evidence="2" id="KW-1185">Reference proteome</keyword>
<comment type="caution">
    <text evidence="1">The sequence shown here is derived from an EMBL/GenBank/DDBJ whole genome shotgun (WGS) entry which is preliminary data.</text>
</comment>
<protein>
    <submittedName>
        <fullName evidence="1">Uncharacterized protein</fullName>
    </submittedName>
</protein>
<organism evidence="1 2">
    <name type="scientific">Orchesella dallaii</name>
    <dbReference type="NCBI Taxonomy" id="48710"/>
    <lineage>
        <taxon>Eukaryota</taxon>
        <taxon>Metazoa</taxon>
        <taxon>Ecdysozoa</taxon>
        <taxon>Arthropoda</taxon>
        <taxon>Hexapoda</taxon>
        <taxon>Collembola</taxon>
        <taxon>Entomobryomorpha</taxon>
        <taxon>Entomobryoidea</taxon>
        <taxon>Orchesellidae</taxon>
        <taxon>Orchesellinae</taxon>
        <taxon>Orchesella</taxon>
    </lineage>
</organism>
<dbReference type="Proteomes" id="UP001642540">
    <property type="component" value="Unassembled WGS sequence"/>
</dbReference>
<sequence>GILGLVCQVTNHFSTSIRNLARSMARVQGIGFALYSFRSVKRCNKLQSEILSKAEQMECEIWESKKKCANPEVLVKWLPKRILEYSEVHVLTKIYRKHFYNDLNEAESKLKGIKESLAMLEAKMAEVVPGEESGDMTKKEWRAKYIDLQEIENEWNSFETTALKICNDWCKKKESWDATFE</sequence>
<gene>
    <name evidence="1" type="ORF">ODALV1_LOCUS4484</name>
</gene>
<evidence type="ECO:0000313" key="2">
    <source>
        <dbReference type="Proteomes" id="UP001642540"/>
    </source>
</evidence>